<evidence type="ECO:0000313" key="1">
    <source>
        <dbReference type="EMBL" id="GAA4119747.1"/>
    </source>
</evidence>
<dbReference type="PANTHER" id="PTHR35802:SF1">
    <property type="entry name" value="PROTEASE SYNTHASE AND SPORULATION PROTEIN PAI 2"/>
    <property type="match status" value="1"/>
</dbReference>
<name>A0ABP7XJ44_9ACTN</name>
<dbReference type="EMBL" id="BAAAZH010000014">
    <property type="protein sequence ID" value="GAA4119747.1"/>
    <property type="molecule type" value="Genomic_DNA"/>
</dbReference>
<gene>
    <name evidence="1" type="ORF">GCM10022215_22620</name>
</gene>
<accession>A0ABP7XJ44</accession>
<dbReference type="InterPro" id="IPR012349">
    <property type="entry name" value="Split_barrel_FMN-bd"/>
</dbReference>
<proteinExistence type="predicted"/>
<dbReference type="PIRSF" id="PIRSF010372">
    <property type="entry name" value="PaiB"/>
    <property type="match status" value="1"/>
</dbReference>
<dbReference type="Proteomes" id="UP001501495">
    <property type="component" value="Unassembled WGS sequence"/>
</dbReference>
<dbReference type="PANTHER" id="PTHR35802">
    <property type="entry name" value="PROTEASE SYNTHASE AND SPORULATION PROTEIN PAI 2"/>
    <property type="match status" value="1"/>
</dbReference>
<sequence length="188" mass="20624">MRTAGAADLVSVGSDGVPTATLLPIVWNGSRVVAHFARANPHWSHLRDGDRVLLIVNGPQAYVTPTWYPTKQEHGRVVPTWNYTSVHLTGTVRILEDDADVREAVRLLTELHESPRTDPWDLDDPPPGFIDGMLRAIVGVEITVERVEAKAKLSQNRSDADRAGVIAGLRGEDDVRGEHRVAALMDEA</sequence>
<reference evidence="2" key="1">
    <citation type="journal article" date="2019" name="Int. J. Syst. Evol. Microbiol.">
        <title>The Global Catalogue of Microorganisms (GCM) 10K type strain sequencing project: providing services to taxonomists for standard genome sequencing and annotation.</title>
        <authorList>
            <consortium name="The Broad Institute Genomics Platform"/>
            <consortium name="The Broad Institute Genome Sequencing Center for Infectious Disease"/>
            <person name="Wu L."/>
            <person name="Ma J."/>
        </authorList>
    </citation>
    <scope>NUCLEOTIDE SEQUENCE [LARGE SCALE GENOMIC DNA]</scope>
    <source>
        <strain evidence="2">JCM 16703</strain>
    </source>
</reference>
<protein>
    <submittedName>
        <fullName evidence="1">FMN-binding negative transcriptional regulator</fullName>
    </submittedName>
</protein>
<dbReference type="InterPro" id="IPR007396">
    <property type="entry name" value="TR_PAI2-type"/>
</dbReference>
<comment type="caution">
    <text evidence="1">The sequence shown here is derived from an EMBL/GenBank/DDBJ whole genome shotgun (WGS) entry which is preliminary data.</text>
</comment>
<organism evidence="1 2">
    <name type="scientific">Nocardioides fonticola</name>
    <dbReference type="NCBI Taxonomy" id="450363"/>
    <lineage>
        <taxon>Bacteria</taxon>
        <taxon>Bacillati</taxon>
        <taxon>Actinomycetota</taxon>
        <taxon>Actinomycetes</taxon>
        <taxon>Propionibacteriales</taxon>
        <taxon>Nocardioidaceae</taxon>
        <taxon>Nocardioides</taxon>
    </lineage>
</organism>
<evidence type="ECO:0000313" key="2">
    <source>
        <dbReference type="Proteomes" id="UP001501495"/>
    </source>
</evidence>
<dbReference type="Pfam" id="PF04299">
    <property type="entry name" value="FMN_bind_2"/>
    <property type="match status" value="1"/>
</dbReference>
<dbReference type="SUPFAM" id="SSF50475">
    <property type="entry name" value="FMN-binding split barrel"/>
    <property type="match status" value="1"/>
</dbReference>
<keyword evidence="2" id="KW-1185">Reference proteome</keyword>
<dbReference type="Gene3D" id="2.30.110.10">
    <property type="entry name" value="Electron Transport, Fmn-binding Protein, Chain A"/>
    <property type="match status" value="1"/>
</dbReference>